<accession>A0AAE3M6K4</accession>
<feature type="transmembrane region" description="Helical" evidence="12">
    <location>
        <begin position="234"/>
        <end position="253"/>
    </location>
</feature>
<evidence type="ECO:0000313" key="13">
    <source>
        <dbReference type="EMBL" id="MCW3787525.1"/>
    </source>
</evidence>
<evidence type="ECO:0000256" key="4">
    <source>
        <dbReference type="ARBA" id="ARBA00022475"/>
    </source>
</evidence>
<keyword evidence="6 12" id="KW-1133">Transmembrane helix</keyword>
<feature type="transmembrane region" description="Helical" evidence="12">
    <location>
        <begin position="119"/>
        <end position="137"/>
    </location>
</feature>
<feature type="transmembrane region" description="Helical" evidence="12">
    <location>
        <begin position="274"/>
        <end position="297"/>
    </location>
</feature>
<evidence type="ECO:0000256" key="3">
    <source>
        <dbReference type="ARBA" id="ARBA00022448"/>
    </source>
</evidence>
<keyword evidence="4" id="KW-1003">Cell membrane</keyword>
<dbReference type="Gene3D" id="1.20.1730.10">
    <property type="entry name" value="Sodium/glucose cotransporter"/>
    <property type="match status" value="1"/>
</dbReference>
<feature type="transmembrane region" description="Helical" evidence="12">
    <location>
        <begin position="6"/>
        <end position="23"/>
    </location>
</feature>
<dbReference type="EMBL" id="JAPDPJ010000031">
    <property type="protein sequence ID" value="MCW3787525.1"/>
    <property type="molecule type" value="Genomic_DNA"/>
</dbReference>
<comment type="subcellular location">
    <subcellularLocation>
        <location evidence="1">Cell membrane</location>
        <topology evidence="1">Multi-pass membrane protein</topology>
    </subcellularLocation>
</comment>
<dbReference type="PROSITE" id="PS50283">
    <property type="entry name" value="NA_SOLUT_SYMP_3"/>
    <property type="match status" value="1"/>
</dbReference>
<keyword evidence="5 12" id="KW-0812">Transmembrane</keyword>
<evidence type="ECO:0000256" key="12">
    <source>
        <dbReference type="SAM" id="Phobius"/>
    </source>
</evidence>
<sequence length="484" mass="53762">MKPLHTGLLVALYFIILMVISYITGKKSDNNSFFLGNRQSPWYIVSIGMIGASLSGVTFISVPGWVKSTQFTYLQMVAGYFVGYLVIAHVLLPVYYKLNLTSIYTYLEERFGKFGYKTGAWLFLISRTIGASARLYLMANVLQLSLFNALGIPFAVTVIITIALIWLYTFRGGIKTIIWTDTLQTLFLLSSVIITIVYIAKTMQLDAGGLIDMISQSELSKVFVFDDWQSKQNFFKQFISGAFITIVMTGLDQDMMQKNLSCKNIKDAQKNMKWYGLAFIPANILFLSLGALLYIFANQQGLTLPERSDDLFPMIVNSGKLPAIVGVFFIIGLVAAAYSSADSALTSLTTSFSVDILGTQHGEVLSKKTRILVHLSFSIILMLVIILFRVLKADSIISTIFILAGYTYGPLLGMYAFGLFSKIRVKDKWIPLLAILAPVVTGVLDYNAVKWLGFSLGYEKLIINGGLMILGLILLMEKPAKKIL</sequence>
<keyword evidence="14" id="KW-1185">Reference proteome</keyword>
<evidence type="ECO:0000256" key="2">
    <source>
        <dbReference type="ARBA" id="ARBA00006434"/>
    </source>
</evidence>
<comment type="similarity">
    <text evidence="2 11">Belongs to the sodium:solute symporter (SSF) (TC 2.A.21) family.</text>
</comment>
<evidence type="ECO:0000313" key="14">
    <source>
        <dbReference type="Proteomes" id="UP001209229"/>
    </source>
</evidence>
<dbReference type="Proteomes" id="UP001209229">
    <property type="component" value="Unassembled WGS sequence"/>
</dbReference>
<evidence type="ECO:0000256" key="1">
    <source>
        <dbReference type="ARBA" id="ARBA00004651"/>
    </source>
</evidence>
<protein>
    <submittedName>
        <fullName evidence="13">Sodium:solute symporter</fullName>
    </submittedName>
</protein>
<evidence type="ECO:0000256" key="7">
    <source>
        <dbReference type="ARBA" id="ARBA00023053"/>
    </source>
</evidence>
<feature type="transmembrane region" description="Helical" evidence="12">
    <location>
        <begin position="371"/>
        <end position="390"/>
    </location>
</feature>
<keyword evidence="8" id="KW-0406">Ion transport</keyword>
<dbReference type="CDD" id="cd10326">
    <property type="entry name" value="SLC5sbd_NIS-like"/>
    <property type="match status" value="1"/>
</dbReference>
<dbReference type="AlphaFoldDB" id="A0AAE3M6K4"/>
<dbReference type="RefSeq" id="WP_301191090.1">
    <property type="nucleotide sequence ID" value="NZ_JAPDPJ010000031.1"/>
</dbReference>
<evidence type="ECO:0000256" key="5">
    <source>
        <dbReference type="ARBA" id="ARBA00022692"/>
    </source>
</evidence>
<keyword evidence="3" id="KW-0813">Transport</keyword>
<gene>
    <name evidence="13" type="ORF">OM075_13710</name>
</gene>
<feature type="transmembrane region" description="Helical" evidence="12">
    <location>
        <begin position="461"/>
        <end position="477"/>
    </location>
</feature>
<dbReference type="InterPro" id="IPR038377">
    <property type="entry name" value="Na/Glc_symporter_sf"/>
</dbReference>
<feature type="transmembrane region" description="Helical" evidence="12">
    <location>
        <begin position="182"/>
        <end position="200"/>
    </location>
</feature>
<feature type="transmembrane region" description="Helical" evidence="12">
    <location>
        <begin position="78"/>
        <end position="98"/>
    </location>
</feature>
<evidence type="ECO:0000256" key="6">
    <source>
        <dbReference type="ARBA" id="ARBA00022989"/>
    </source>
</evidence>
<feature type="transmembrane region" description="Helical" evidence="12">
    <location>
        <begin position="321"/>
        <end position="341"/>
    </location>
</feature>
<dbReference type="GO" id="GO:0006814">
    <property type="term" value="P:sodium ion transport"/>
    <property type="evidence" value="ECO:0007669"/>
    <property type="project" value="UniProtKB-KW"/>
</dbReference>
<dbReference type="GO" id="GO:0005886">
    <property type="term" value="C:plasma membrane"/>
    <property type="evidence" value="ECO:0007669"/>
    <property type="project" value="UniProtKB-SubCell"/>
</dbReference>
<proteinExistence type="inferred from homology"/>
<feature type="transmembrane region" description="Helical" evidence="12">
    <location>
        <begin position="396"/>
        <end position="417"/>
    </location>
</feature>
<evidence type="ECO:0000256" key="11">
    <source>
        <dbReference type="RuleBase" id="RU362091"/>
    </source>
</evidence>
<keyword evidence="7" id="KW-0915">Sodium</keyword>
<dbReference type="InterPro" id="IPR001734">
    <property type="entry name" value="Na/solute_symporter"/>
</dbReference>
<feature type="transmembrane region" description="Helical" evidence="12">
    <location>
        <begin position="149"/>
        <end position="170"/>
    </location>
</feature>
<reference evidence="13" key="1">
    <citation type="submission" date="2022-10" db="EMBL/GenBank/DDBJ databases">
        <authorList>
            <person name="Yu W.X."/>
        </authorList>
    </citation>
    <scope>NUCLEOTIDE SEQUENCE</scope>
    <source>
        <strain evidence="13">AAT</strain>
    </source>
</reference>
<evidence type="ECO:0000256" key="10">
    <source>
        <dbReference type="ARBA" id="ARBA00023201"/>
    </source>
</evidence>
<dbReference type="GO" id="GO:0015293">
    <property type="term" value="F:symporter activity"/>
    <property type="evidence" value="ECO:0007669"/>
    <property type="project" value="TreeGrafter"/>
</dbReference>
<keyword evidence="10" id="KW-0739">Sodium transport</keyword>
<comment type="caution">
    <text evidence="13">The sequence shown here is derived from an EMBL/GenBank/DDBJ whole genome shotgun (WGS) entry which is preliminary data.</text>
</comment>
<feature type="transmembrane region" description="Helical" evidence="12">
    <location>
        <begin position="429"/>
        <end position="449"/>
    </location>
</feature>
<dbReference type="PANTHER" id="PTHR42985:SF47">
    <property type="entry name" value="INTEGRAL MEMBRANE TRANSPORT PROTEIN"/>
    <property type="match status" value="1"/>
</dbReference>
<evidence type="ECO:0000256" key="9">
    <source>
        <dbReference type="ARBA" id="ARBA00023136"/>
    </source>
</evidence>
<keyword evidence="9 12" id="KW-0472">Membrane</keyword>
<organism evidence="13 14">
    <name type="scientific">Plebeiibacterium sediminum</name>
    <dbReference type="NCBI Taxonomy" id="2992112"/>
    <lineage>
        <taxon>Bacteria</taxon>
        <taxon>Pseudomonadati</taxon>
        <taxon>Bacteroidota</taxon>
        <taxon>Bacteroidia</taxon>
        <taxon>Marinilabiliales</taxon>
        <taxon>Marinilabiliaceae</taxon>
        <taxon>Plebeiibacterium</taxon>
    </lineage>
</organism>
<feature type="transmembrane region" description="Helical" evidence="12">
    <location>
        <begin position="43"/>
        <end position="66"/>
    </location>
</feature>
<name>A0AAE3M6K4_9BACT</name>
<dbReference type="PANTHER" id="PTHR42985">
    <property type="entry name" value="SODIUM-COUPLED MONOCARBOXYLATE TRANSPORTER"/>
    <property type="match status" value="1"/>
</dbReference>
<evidence type="ECO:0000256" key="8">
    <source>
        <dbReference type="ARBA" id="ARBA00023065"/>
    </source>
</evidence>
<dbReference type="Pfam" id="PF00474">
    <property type="entry name" value="SSF"/>
    <property type="match status" value="1"/>
</dbReference>
<dbReference type="InterPro" id="IPR051163">
    <property type="entry name" value="Sodium:Solute_Symporter_SSF"/>
</dbReference>